<dbReference type="AlphaFoldDB" id="A0A8X6FBA2"/>
<organism evidence="1 2">
    <name type="scientific">Trichonephila clavata</name>
    <name type="common">Joro spider</name>
    <name type="synonym">Nephila clavata</name>
    <dbReference type="NCBI Taxonomy" id="2740835"/>
    <lineage>
        <taxon>Eukaryota</taxon>
        <taxon>Metazoa</taxon>
        <taxon>Ecdysozoa</taxon>
        <taxon>Arthropoda</taxon>
        <taxon>Chelicerata</taxon>
        <taxon>Arachnida</taxon>
        <taxon>Araneae</taxon>
        <taxon>Araneomorphae</taxon>
        <taxon>Entelegynae</taxon>
        <taxon>Araneoidea</taxon>
        <taxon>Nephilidae</taxon>
        <taxon>Trichonephila</taxon>
    </lineage>
</organism>
<keyword evidence="2" id="KW-1185">Reference proteome</keyword>
<accession>A0A8X6FBA2</accession>
<evidence type="ECO:0000313" key="2">
    <source>
        <dbReference type="Proteomes" id="UP000887116"/>
    </source>
</evidence>
<reference evidence="1" key="1">
    <citation type="submission" date="2020-07" db="EMBL/GenBank/DDBJ databases">
        <title>Multicomponent nature underlies the extraordinary mechanical properties of spider dragline silk.</title>
        <authorList>
            <person name="Kono N."/>
            <person name="Nakamura H."/>
            <person name="Mori M."/>
            <person name="Yoshida Y."/>
            <person name="Ohtoshi R."/>
            <person name="Malay A.D."/>
            <person name="Moran D.A.P."/>
            <person name="Tomita M."/>
            <person name="Numata K."/>
            <person name="Arakawa K."/>
        </authorList>
    </citation>
    <scope>NUCLEOTIDE SEQUENCE</scope>
</reference>
<proteinExistence type="predicted"/>
<protein>
    <submittedName>
        <fullName evidence="1">Uncharacterized protein</fullName>
    </submittedName>
</protein>
<name>A0A8X6FBA2_TRICU</name>
<dbReference type="EMBL" id="BMAO01001639">
    <property type="protein sequence ID" value="GFQ74907.1"/>
    <property type="molecule type" value="Genomic_DNA"/>
</dbReference>
<dbReference type="Proteomes" id="UP000887116">
    <property type="component" value="Unassembled WGS sequence"/>
</dbReference>
<comment type="caution">
    <text evidence="1">The sequence shown here is derived from an EMBL/GenBank/DDBJ whole genome shotgun (WGS) entry which is preliminary data.</text>
</comment>
<sequence length="127" mass="14900">MKVKVRPPHCMKIWNLISKEVEEEKSVHWKRDPAFDASAKFIHAKSFNDLVPRRLRIRGQNKLFIIKVNCDQLLLCLSISNVSTFFNSLHHLARMHTRCLPLRILSKDFVQQICLLQLLKHCPSQLT</sequence>
<evidence type="ECO:0000313" key="1">
    <source>
        <dbReference type="EMBL" id="GFQ74907.1"/>
    </source>
</evidence>
<gene>
    <name evidence="1" type="ORF">TNCT_654441</name>
</gene>